<feature type="domain" description="Leucine-binding protein" evidence="4">
    <location>
        <begin position="29"/>
        <end position="395"/>
    </location>
</feature>
<sequence>MKSLKSVMLGAVMAATMGTMGAAVAQEQYIPILSYRVGPYAAGGSGFFGGTIDYMNLVNANGGINGVKLKWEECETEYNPSRGVECYERLKSKNGGASLVEPLATGIAYGILDRVATDKIPMTTLGYGRSDAANGKVFPYVFPLITSYWNQATAMVAYLGSKAGGVDKLKGKKIVHLYHDSAFGKEPMPVLDAEAQKYGFELIKIPVAHPGNEQQSQWLQIRQAKPDYVILWGWGVMNAVAIKTAQRNGFPREKILGVWWAGSEEDTIPAGEAAKGYTTMTFNTPGNYPVLDEIRKKVYDAGKGNLDDKTRVGSVYHMRGVTAAILWVEAIRKAQEKFGKGKVMTGEQVRWGFENLDVNEARQKELGALGMFPPVKTSCDDHEGSGAVKVQQWNGSKWVPITPNWVTGDKALTRKLLEESSAKYAAEKNIKAACLGS</sequence>
<dbReference type="EMBL" id="JAAIVB010000068">
    <property type="protein sequence ID" value="NEX63220.1"/>
    <property type="molecule type" value="Genomic_DNA"/>
</dbReference>
<reference evidence="5 6" key="1">
    <citation type="submission" date="2020-02" db="EMBL/GenBank/DDBJ databases">
        <authorList>
            <person name="Kim M.K."/>
        </authorList>
    </citation>
    <scope>NUCLEOTIDE SEQUENCE [LARGE SCALE GENOMIC DNA]</scope>
    <source>
        <strain evidence="5 6">17J57-3</strain>
    </source>
</reference>
<accession>A0A6B3SQM4</accession>
<evidence type="ECO:0000256" key="2">
    <source>
        <dbReference type="ARBA" id="ARBA00022729"/>
    </source>
</evidence>
<comment type="caution">
    <text evidence="5">The sequence shown here is derived from an EMBL/GenBank/DDBJ whole genome shotgun (WGS) entry which is preliminary data.</text>
</comment>
<evidence type="ECO:0000259" key="4">
    <source>
        <dbReference type="Pfam" id="PF13458"/>
    </source>
</evidence>
<proteinExistence type="inferred from homology"/>
<feature type="signal peptide" evidence="3">
    <location>
        <begin position="1"/>
        <end position="25"/>
    </location>
</feature>
<evidence type="ECO:0000256" key="3">
    <source>
        <dbReference type="SAM" id="SignalP"/>
    </source>
</evidence>
<dbReference type="SUPFAM" id="SSF53822">
    <property type="entry name" value="Periplasmic binding protein-like I"/>
    <property type="match status" value="1"/>
</dbReference>
<dbReference type="Proteomes" id="UP000482155">
    <property type="component" value="Unassembled WGS sequence"/>
</dbReference>
<keyword evidence="6" id="KW-1185">Reference proteome</keyword>
<comment type="similarity">
    <text evidence="1">Belongs to the leucine-binding protein family.</text>
</comment>
<protein>
    <submittedName>
        <fullName evidence="5">ABC transporter substrate-binding protein</fullName>
    </submittedName>
</protein>
<evidence type="ECO:0000256" key="1">
    <source>
        <dbReference type="ARBA" id="ARBA00010062"/>
    </source>
</evidence>
<organism evidence="5 6">
    <name type="scientific">Noviherbaspirillum galbum</name>
    <dbReference type="NCBI Taxonomy" id="2709383"/>
    <lineage>
        <taxon>Bacteria</taxon>
        <taxon>Pseudomonadati</taxon>
        <taxon>Pseudomonadota</taxon>
        <taxon>Betaproteobacteria</taxon>
        <taxon>Burkholderiales</taxon>
        <taxon>Oxalobacteraceae</taxon>
        <taxon>Noviherbaspirillum</taxon>
    </lineage>
</organism>
<name>A0A6B3SQM4_9BURK</name>
<dbReference type="Pfam" id="PF13458">
    <property type="entry name" value="Peripla_BP_6"/>
    <property type="match status" value="1"/>
</dbReference>
<evidence type="ECO:0000313" key="6">
    <source>
        <dbReference type="Proteomes" id="UP000482155"/>
    </source>
</evidence>
<dbReference type="PANTHER" id="PTHR47235">
    <property type="entry name" value="BLR6548 PROTEIN"/>
    <property type="match status" value="1"/>
</dbReference>
<gene>
    <name evidence="5" type="ORF">G3574_19225</name>
</gene>
<dbReference type="RefSeq" id="WP_163966840.1">
    <property type="nucleotide sequence ID" value="NZ_JAAIVB010000068.1"/>
</dbReference>
<keyword evidence="2 3" id="KW-0732">Signal</keyword>
<feature type="chain" id="PRO_5025610829" evidence="3">
    <location>
        <begin position="26"/>
        <end position="437"/>
    </location>
</feature>
<dbReference type="Gene3D" id="3.40.50.2300">
    <property type="match status" value="2"/>
</dbReference>
<dbReference type="CDD" id="cd06334">
    <property type="entry name" value="PBP1_ABC_ligand_binding-like"/>
    <property type="match status" value="1"/>
</dbReference>
<evidence type="ECO:0000313" key="5">
    <source>
        <dbReference type="EMBL" id="NEX63220.1"/>
    </source>
</evidence>
<dbReference type="InterPro" id="IPR028082">
    <property type="entry name" value="Peripla_BP_I"/>
</dbReference>
<dbReference type="AlphaFoldDB" id="A0A6B3SQM4"/>
<dbReference type="InterPro" id="IPR028081">
    <property type="entry name" value="Leu-bd"/>
</dbReference>
<dbReference type="PANTHER" id="PTHR47235:SF1">
    <property type="entry name" value="BLR6548 PROTEIN"/>
    <property type="match status" value="1"/>
</dbReference>